<sequence length="270" mass="29429">MKTKRALYLILLLTVLGLGAHSCFQDLDQNPPFDYPEEPPKPPISEDGQLFHMAFEDNFRDASSNKELTVIGTPGFSEGKVNRAYSGATNSYLTFRLSDMPAQLGSAITVGFWYKVNANPDRAGIVVVSPPSEGAPANAQNNRTSGFRIFREDAGGKQRIKANVGNGTADSWLDGAEKADIDPAIAPWKYITLVITTGKALFYIDGEEVASTDLSAISWAGCDILSIGSGEPRFNEWGHLSDNSLIDELRIYNRALTAAQIKEIINHDSE</sequence>
<dbReference type="RefSeq" id="WP_161941938.1">
    <property type="nucleotide sequence ID" value="NZ_JAQVII010000080.1"/>
</dbReference>
<evidence type="ECO:0000313" key="3">
    <source>
        <dbReference type="Proteomes" id="UP000178485"/>
    </source>
</evidence>
<dbReference type="GO" id="GO:0005975">
    <property type="term" value="P:carbohydrate metabolic process"/>
    <property type="evidence" value="ECO:0007669"/>
    <property type="project" value="UniProtKB-ARBA"/>
</dbReference>
<name>A0A1G4G4H3_9BACT</name>
<dbReference type="EMBL" id="LT608328">
    <property type="protein sequence ID" value="SCM55873.1"/>
    <property type="molecule type" value="Genomic_DNA"/>
</dbReference>
<feature type="chain" id="PRO_5009603785" evidence="1">
    <location>
        <begin position="21"/>
        <end position="270"/>
    </location>
</feature>
<dbReference type="GO" id="GO:0004553">
    <property type="term" value="F:hydrolase activity, hydrolyzing O-glycosyl compounds"/>
    <property type="evidence" value="ECO:0007669"/>
    <property type="project" value="UniProtKB-ARBA"/>
</dbReference>
<protein>
    <submittedName>
        <fullName evidence="2">Putative lipoprotein</fullName>
    </submittedName>
</protein>
<dbReference type="Gene3D" id="2.60.120.200">
    <property type="match status" value="1"/>
</dbReference>
<evidence type="ECO:0000313" key="2">
    <source>
        <dbReference type="EMBL" id="SCM55873.1"/>
    </source>
</evidence>
<gene>
    <name evidence="2" type="ORF">ING2E5A_0612</name>
</gene>
<dbReference type="KEGG" id="pmuc:ING2E5A_0612"/>
<keyword evidence="2" id="KW-0449">Lipoprotein</keyword>
<dbReference type="AlphaFoldDB" id="A0A1G4G4H3"/>
<proteinExistence type="predicted"/>
<keyword evidence="1" id="KW-0732">Signal</keyword>
<keyword evidence="3" id="KW-1185">Reference proteome</keyword>
<dbReference type="InterPro" id="IPR013320">
    <property type="entry name" value="ConA-like_dom_sf"/>
</dbReference>
<reference evidence="2 3" key="1">
    <citation type="submission" date="2016-08" db="EMBL/GenBank/DDBJ databases">
        <authorList>
            <person name="Seilhamer J.J."/>
        </authorList>
    </citation>
    <scope>NUCLEOTIDE SEQUENCE [LARGE SCALE GENOMIC DNA]</scope>
    <source>
        <strain evidence="2">ING2-E5A</strain>
    </source>
</reference>
<organism evidence="2 3">
    <name type="scientific">Petrimonas mucosa</name>
    <dbReference type="NCBI Taxonomy" id="1642646"/>
    <lineage>
        <taxon>Bacteria</taxon>
        <taxon>Pseudomonadati</taxon>
        <taxon>Bacteroidota</taxon>
        <taxon>Bacteroidia</taxon>
        <taxon>Bacteroidales</taxon>
        <taxon>Dysgonomonadaceae</taxon>
        <taxon>Petrimonas</taxon>
    </lineage>
</organism>
<evidence type="ECO:0000256" key="1">
    <source>
        <dbReference type="SAM" id="SignalP"/>
    </source>
</evidence>
<dbReference type="SUPFAM" id="SSF49899">
    <property type="entry name" value="Concanavalin A-like lectins/glucanases"/>
    <property type="match status" value="1"/>
</dbReference>
<feature type="signal peptide" evidence="1">
    <location>
        <begin position="1"/>
        <end position="20"/>
    </location>
</feature>
<accession>A0A1G4G4H3</accession>
<dbReference type="Proteomes" id="UP000178485">
    <property type="component" value="Chromosome i"/>
</dbReference>
<dbReference type="Pfam" id="PF13385">
    <property type="entry name" value="Laminin_G_3"/>
    <property type="match status" value="1"/>
</dbReference>
<dbReference type="STRING" id="1642646.ING2E5A_0612"/>